<proteinExistence type="predicted"/>
<keyword evidence="2" id="KW-1185">Reference proteome</keyword>
<accession>A0A2I1DJ15</accession>
<evidence type="ECO:0000313" key="1">
    <source>
        <dbReference type="EMBL" id="PKY09874.1"/>
    </source>
</evidence>
<dbReference type="InParanoid" id="A0A2I1DJ15"/>
<dbReference type="EMBL" id="MXAV01000046">
    <property type="protein sequence ID" value="PKY09874.1"/>
    <property type="molecule type" value="Genomic_DNA"/>
</dbReference>
<reference evidence="1 2" key="1">
    <citation type="submission" date="2017-03" db="EMBL/GenBank/DDBJ databases">
        <title>Draft genime sequence of the acidophilic sulfur-oxidizing bacterium Acidithiobacillus sp. SH, isolated from seawater.</title>
        <authorList>
            <person name="Sharmin S."/>
            <person name="Tokuhisa M."/>
            <person name="Kanao T."/>
            <person name="Kamimura K."/>
        </authorList>
    </citation>
    <scope>NUCLEOTIDE SEQUENCE [LARGE SCALE GENOMIC DNA]</scope>
    <source>
        <strain evidence="1 2">SH</strain>
    </source>
</reference>
<organism evidence="1 2">
    <name type="scientific">Acidithiobacillus marinus</name>
    <dbReference type="NCBI Taxonomy" id="187490"/>
    <lineage>
        <taxon>Bacteria</taxon>
        <taxon>Pseudomonadati</taxon>
        <taxon>Pseudomonadota</taxon>
        <taxon>Acidithiobacillia</taxon>
        <taxon>Acidithiobacillales</taxon>
        <taxon>Acidithiobacillaceae</taxon>
        <taxon>Acidithiobacillus</taxon>
    </lineage>
</organism>
<evidence type="ECO:0000313" key="2">
    <source>
        <dbReference type="Proteomes" id="UP000234329"/>
    </source>
</evidence>
<protein>
    <submittedName>
        <fullName evidence="1">Uncharacterized protein</fullName>
    </submittedName>
</protein>
<dbReference type="Proteomes" id="UP000234329">
    <property type="component" value="Unassembled WGS sequence"/>
</dbReference>
<name>A0A2I1DJ15_9PROT</name>
<sequence length="83" mass="9300">MNSGKAGQARVSVLLKSYKPFSFSFITKANTNKFRKRFGINWTARCSGPCTAAMPLGRLEPMVEDISKNPEQQKQNKKAYSLV</sequence>
<gene>
    <name evidence="1" type="ORF">B1757_12455</name>
</gene>
<dbReference type="AlphaFoldDB" id="A0A2I1DJ15"/>
<comment type="caution">
    <text evidence="1">The sequence shown here is derived from an EMBL/GenBank/DDBJ whole genome shotgun (WGS) entry which is preliminary data.</text>
</comment>